<protein>
    <submittedName>
        <fullName evidence="1">Uncharacterized protein</fullName>
    </submittedName>
</protein>
<dbReference type="EMBL" id="BGPR01008408">
    <property type="protein sequence ID" value="GBN33635.1"/>
    <property type="molecule type" value="Genomic_DNA"/>
</dbReference>
<proteinExistence type="predicted"/>
<accession>A0A4Y2N2R4</accession>
<keyword evidence="2" id="KW-1185">Reference proteome</keyword>
<evidence type="ECO:0000313" key="2">
    <source>
        <dbReference type="Proteomes" id="UP000499080"/>
    </source>
</evidence>
<organism evidence="1 2">
    <name type="scientific">Araneus ventricosus</name>
    <name type="common">Orbweaver spider</name>
    <name type="synonym">Epeira ventricosa</name>
    <dbReference type="NCBI Taxonomy" id="182803"/>
    <lineage>
        <taxon>Eukaryota</taxon>
        <taxon>Metazoa</taxon>
        <taxon>Ecdysozoa</taxon>
        <taxon>Arthropoda</taxon>
        <taxon>Chelicerata</taxon>
        <taxon>Arachnida</taxon>
        <taxon>Araneae</taxon>
        <taxon>Araneomorphae</taxon>
        <taxon>Entelegynae</taxon>
        <taxon>Araneoidea</taxon>
        <taxon>Araneidae</taxon>
        <taxon>Araneus</taxon>
    </lineage>
</organism>
<evidence type="ECO:0000313" key="1">
    <source>
        <dbReference type="EMBL" id="GBN33635.1"/>
    </source>
</evidence>
<name>A0A4Y2N2R4_ARAVE</name>
<dbReference type="Proteomes" id="UP000499080">
    <property type="component" value="Unassembled WGS sequence"/>
</dbReference>
<dbReference type="AlphaFoldDB" id="A0A4Y2N2R4"/>
<gene>
    <name evidence="1" type="ORF">AVEN_122101_1</name>
</gene>
<reference evidence="1 2" key="1">
    <citation type="journal article" date="2019" name="Sci. Rep.">
        <title>Orb-weaving spider Araneus ventricosus genome elucidates the spidroin gene catalogue.</title>
        <authorList>
            <person name="Kono N."/>
            <person name="Nakamura H."/>
            <person name="Ohtoshi R."/>
            <person name="Moran D.A.P."/>
            <person name="Shinohara A."/>
            <person name="Yoshida Y."/>
            <person name="Fujiwara M."/>
            <person name="Mori M."/>
            <person name="Tomita M."/>
            <person name="Arakawa K."/>
        </authorList>
    </citation>
    <scope>NUCLEOTIDE SEQUENCE [LARGE SCALE GENOMIC DNA]</scope>
</reference>
<sequence length="111" mass="11866">MPAVYANGTTYFCAADVAGGVLLMKSDEFLEASGVIRLCRDDSAYPLENCQSCTSLAELSKLRLPGRTVKVAPLWQNCQSCAFLTELPKLSLPDRTAKAAPPDRTAKAAAL</sequence>
<comment type="caution">
    <text evidence="1">The sequence shown here is derived from an EMBL/GenBank/DDBJ whole genome shotgun (WGS) entry which is preliminary data.</text>
</comment>